<dbReference type="EMBL" id="FXYD01000002">
    <property type="protein sequence ID" value="SMX37734.1"/>
    <property type="molecule type" value="Genomic_DNA"/>
</dbReference>
<dbReference type="PANTHER" id="PTHR34822:SF1">
    <property type="entry name" value="GRPB FAMILY PROTEIN"/>
    <property type="match status" value="1"/>
</dbReference>
<dbReference type="Proteomes" id="UP000203464">
    <property type="component" value="Unassembled WGS sequence"/>
</dbReference>
<name>A0A238K5L5_9RHOB</name>
<dbReference type="InterPro" id="IPR043519">
    <property type="entry name" value="NT_sf"/>
</dbReference>
<gene>
    <name evidence="1" type="ORF">OCA8868_01547</name>
</gene>
<dbReference type="SUPFAM" id="SSF81301">
    <property type="entry name" value="Nucleotidyltransferase"/>
    <property type="match status" value="1"/>
</dbReference>
<dbReference type="InterPro" id="IPR007344">
    <property type="entry name" value="GrpB/CoaE"/>
</dbReference>
<dbReference type="PANTHER" id="PTHR34822">
    <property type="entry name" value="GRPB DOMAIN PROTEIN (AFU_ORTHOLOGUE AFUA_1G01530)"/>
    <property type="match status" value="1"/>
</dbReference>
<proteinExistence type="predicted"/>
<keyword evidence="1" id="KW-0808">Transferase</keyword>
<protein>
    <submittedName>
        <fullName evidence="1">Dephospho-CoA kinase/protein folding accessory domain-containing protein</fullName>
    </submittedName>
</protein>
<evidence type="ECO:0000313" key="1">
    <source>
        <dbReference type="EMBL" id="SMX37734.1"/>
    </source>
</evidence>
<keyword evidence="1" id="KW-0418">Kinase</keyword>
<keyword evidence="2" id="KW-1185">Reference proteome</keyword>
<dbReference type="GO" id="GO:0016301">
    <property type="term" value="F:kinase activity"/>
    <property type="evidence" value="ECO:0007669"/>
    <property type="project" value="UniProtKB-KW"/>
</dbReference>
<dbReference type="OrthoDB" id="9799092at2"/>
<sequence>MVDLVVAHDPNWKADFDAEKRAIKACLRGVDIMLHHIGSTAIERILAKPIIDLLGVVSDLSQVDANARAMEGLGYEVMGAFGIEGRRYFRKITADGRRTHQLHIYEKNSPHIERHLAFREYLREHANVASAYSDLKETLVSVEGQTWGGYLDGKDAFIIETEKDALEWYQGSQSI</sequence>
<evidence type="ECO:0000313" key="2">
    <source>
        <dbReference type="Proteomes" id="UP000203464"/>
    </source>
</evidence>
<accession>A0A238K5L5</accession>
<organism evidence="1 2">
    <name type="scientific">Octadecabacter ascidiaceicola</name>
    <dbReference type="NCBI Taxonomy" id="1655543"/>
    <lineage>
        <taxon>Bacteria</taxon>
        <taxon>Pseudomonadati</taxon>
        <taxon>Pseudomonadota</taxon>
        <taxon>Alphaproteobacteria</taxon>
        <taxon>Rhodobacterales</taxon>
        <taxon>Roseobacteraceae</taxon>
        <taxon>Octadecabacter</taxon>
    </lineage>
</organism>
<reference evidence="2" key="1">
    <citation type="submission" date="2017-05" db="EMBL/GenBank/DDBJ databases">
        <authorList>
            <person name="Rodrigo-Torres L."/>
            <person name="Arahal R. D."/>
            <person name="Lucena T."/>
        </authorList>
    </citation>
    <scope>NUCLEOTIDE SEQUENCE [LARGE SCALE GENOMIC DNA]</scope>
    <source>
        <strain evidence="2">CECT 8868</strain>
    </source>
</reference>
<dbReference type="Pfam" id="PF04229">
    <property type="entry name" value="GrpB"/>
    <property type="match status" value="1"/>
</dbReference>
<dbReference type="Gene3D" id="3.30.460.10">
    <property type="entry name" value="Beta Polymerase, domain 2"/>
    <property type="match status" value="1"/>
</dbReference>
<dbReference type="AlphaFoldDB" id="A0A238K5L5"/>